<sequence>MTIKLQAVLAAWKSFDLNAIQHDLDETASEITLRQDESEASRKKLVEQLKECKKDSPDETKALAPLIKSFQNEVDNLRKRSKFAESAFLKNYQKFLDIIDPVPSLEYSIGLEKKVCVQEELELENKRMKKTIQEYNEELSEVKNQDVTIKSLKEKVKKLENEIDLTVNNKSKLIEQEYSSLYSEKEQLLLETHEHNVQKLKETEERCQMLQSSLEQTQSELFEKELTNKPHQPKKNWLKLKFRMTGPIPMMIVTKIEITPSMKTIELLSLESEITTKDKEISQLVNDIKNLGLSLSKLKESSSTQITSLEDELSNAKSVIQNYEEKLNEQKDYHELKRELAIIKSIEFDCTDGVTEKSPFAVSKPLELLLLEKNKVLQNENTVLKVKVDDLNHKCENLCKENENLKTLSQEQQILISQLESDLASVQSISPMNPREGATQMELISEAIKDVNPVETRSVTPLQRVPSESSASGDHSSTAESLLSIVSAQRERFKIRNEELEADTIAKGSQIIMLQNEIDSLRSDNLKLYEKIRFLQSYEGNSKSASDTPSEIRYSNQYENSLDPFMTFSQKEKHKRYLSLSPFEKITFSIGQFILKSKKARTATFMYVSLLHCLVFIVLYKFAFTESYKRDFYSDCAQKFAEHMHDVHGEN</sequence>
<evidence type="ECO:0000256" key="2">
    <source>
        <dbReference type="ARBA" id="ARBA00006415"/>
    </source>
</evidence>
<dbReference type="InterPro" id="IPR057476">
    <property type="entry name" value="Cux_N"/>
</dbReference>
<evidence type="ECO:0000256" key="3">
    <source>
        <dbReference type="ARBA" id="ARBA00018691"/>
    </source>
</evidence>
<feature type="coiled-coil region" evidence="10">
    <location>
        <begin position="35"/>
        <end position="87"/>
    </location>
</feature>
<dbReference type="Pfam" id="PF25398">
    <property type="entry name" value="CUX1_N"/>
    <property type="match status" value="1"/>
</dbReference>
<keyword evidence="5 12" id="KW-0812">Transmembrane</keyword>
<dbReference type="Pfam" id="PF08172">
    <property type="entry name" value="CASP_C"/>
    <property type="match status" value="1"/>
</dbReference>
<evidence type="ECO:0000256" key="10">
    <source>
        <dbReference type="SAM" id="Coils"/>
    </source>
</evidence>
<proteinExistence type="inferred from homology"/>
<comment type="caution">
    <text evidence="15">The sequence shown here is derived from an EMBL/GenBank/DDBJ whole genome shotgun (WGS) entry which is preliminary data.</text>
</comment>
<comment type="similarity">
    <text evidence="2">Belongs to the CASP family.</text>
</comment>
<dbReference type="EMBL" id="SEYY01021894">
    <property type="protein sequence ID" value="KAB7495980.1"/>
    <property type="molecule type" value="Genomic_DNA"/>
</dbReference>
<keyword evidence="4" id="KW-0813">Transport</keyword>
<evidence type="ECO:0000259" key="13">
    <source>
        <dbReference type="Pfam" id="PF08172"/>
    </source>
</evidence>
<evidence type="ECO:0000256" key="8">
    <source>
        <dbReference type="ARBA" id="ARBA00023054"/>
    </source>
</evidence>
<feature type="coiled-coil region" evidence="10">
    <location>
        <begin position="306"/>
        <end position="333"/>
    </location>
</feature>
<feature type="domain" description="Cux N-terminal" evidence="14">
    <location>
        <begin position="4"/>
        <end position="109"/>
    </location>
</feature>
<name>A0A5N5STI8_9CRUS</name>
<evidence type="ECO:0000313" key="15">
    <source>
        <dbReference type="EMBL" id="KAB7495980.1"/>
    </source>
</evidence>
<dbReference type="GO" id="GO:0000977">
    <property type="term" value="F:RNA polymerase II transcription regulatory region sequence-specific DNA binding"/>
    <property type="evidence" value="ECO:0007669"/>
    <property type="project" value="TreeGrafter"/>
</dbReference>
<evidence type="ECO:0000256" key="6">
    <source>
        <dbReference type="ARBA" id="ARBA00022989"/>
    </source>
</evidence>
<dbReference type="PANTHER" id="PTHR14043">
    <property type="entry name" value="CCAAT DISPLACEMENT PROTEIN-RELATED"/>
    <property type="match status" value="1"/>
</dbReference>
<evidence type="ECO:0000256" key="9">
    <source>
        <dbReference type="ARBA" id="ARBA00023136"/>
    </source>
</evidence>
<dbReference type="OrthoDB" id="10257567at2759"/>
<evidence type="ECO:0000256" key="7">
    <source>
        <dbReference type="ARBA" id="ARBA00023034"/>
    </source>
</evidence>
<dbReference type="InterPro" id="IPR012955">
    <property type="entry name" value="CASP_C"/>
</dbReference>
<evidence type="ECO:0000256" key="11">
    <source>
        <dbReference type="SAM" id="MobiDB-lite"/>
    </source>
</evidence>
<dbReference type="GO" id="GO:0000139">
    <property type="term" value="C:Golgi membrane"/>
    <property type="evidence" value="ECO:0007669"/>
    <property type="project" value="UniProtKB-SubCell"/>
</dbReference>
<feature type="region of interest" description="Disordered" evidence="11">
    <location>
        <begin position="457"/>
        <end position="479"/>
    </location>
</feature>
<keyword evidence="8 10" id="KW-0175">Coiled coil</keyword>
<dbReference type="GO" id="GO:0005634">
    <property type="term" value="C:nucleus"/>
    <property type="evidence" value="ECO:0007669"/>
    <property type="project" value="TreeGrafter"/>
</dbReference>
<accession>A0A5N5STI8</accession>
<keyword evidence="16" id="KW-1185">Reference proteome</keyword>
<feature type="transmembrane region" description="Helical" evidence="12">
    <location>
        <begin position="605"/>
        <end position="624"/>
    </location>
</feature>
<feature type="coiled-coil region" evidence="10">
    <location>
        <begin position="374"/>
        <end position="408"/>
    </location>
</feature>
<keyword evidence="6 12" id="KW-1133">Transmembrane helix</keyword>
<evidence type="ECO:0000259" key="14">
    <source>
        <dbReference type="Pfam" id="PF25398"/>
    </source>
</evidence>
<evidence type="ECO:0000256" key="5">
    <source>
        <dbReference type="ARBA" id="ARBA00022692"/>
    </source>
</evidence>
<protein>
    <recommendedName>
        <fullName evidence="3">Protein CASP</fullName>
    </recommendedName>
</protein>
<dbReference type="Proteomes" id="UP000326759">
    <property type="component" value="Unassembled WGS sequence"/>
</dbReference>
<evidence type="ECO:0000256" key="1">
    <source>
        <dbReference type="ARBA" id="ARBA00004409"/>
    </source>
</evidence>
<organism evidence="15 16">
    <name type="scientific">Armadillidium nasatum</name>
    <dbReference type="NCBI Taxonomy" id="96803"/>
    <lineage>
        <taxon>Eukaryota</taxon>
        <taxon>Metazoa</taxon>
        <taxon>Ecdysozoa</taxon>
        <taxon>Arthropoda</taxon>
        <taxon>Crustacea</taxon>
        <taxon>Multicrustacea</taxon>
        <taxon>Malacostraca</taxon>
        <taxon>Eumalacostraca</taxon>
        <taxon>Peracarida</taxon>
        <taxon>Isopoda</taxon>
        <taxon>Oniscidea</taxon>
        <taxon>Crinocheta</taxon>
        <taxon>Armadillidiidae</taxon>
        <taxon>Armadillidium</taxon>
    </lineage>
</organism>
<feature type="coiled-coil region" evidence="10">
    <location>
        <begin position="118"/>
        <end position="220"/>
    </location>
</feature>
<dbReference type="GO" id="GO:0000981">
    <property type="term" value="F:DNA-binding transcription factor activity, RNA polymerase II-specific"/>
    <property type="evidence" value="ECO:0007669"/>
    <property type="project" value="TreeGrafter"/>
</dbReference>
<dbReference type="GO" id="GO:0006891">
    <property type="term" value="P:intra-Golgi vesicle-mediated transport"/>
    <property type="evidence" value="ECO:0007669"/>
    <property type="project" value="InterPro"/>
</dbReference>
<gene>
    <name evidence="15" type="primary">CUX1</name>
    <name evidence="15" type="ORF">Anas_10365</name>
</gene>
<evidence type="ECO:0000256" key="12">
    <source>
        <dbReference type="SAM" id="Phobius"/>
    </source>
</evidence>
<comment type="subcellular location">
    <subcellularLocation>
        <location evidence="1">Golgi apparatus membrane</location>
        <topology evidence="1">Single-pass type IV membrane protein</topology>
    </subcellularLocation>
</comment>
<dbReference type="PANTHER" id="PTHR14043:SF2">
    <property type="entry name" value="HOMEOBOX PROTEIN CUT"/>
    <property type="match status" value="1"/>
</dbReference>
<evidence type="ECO:0000313" key="16">
    <source>
        <dbReference type="Proteomes" id="UP000326759"/>
    </source>
</evidence>
<feature type="domain" description="CASP C-terminal" evidence="13">
    <location>
        <begin position="397"/>
        <end position="623"/>
    </location>
</feature>
<evidence type="ECO:0000256" key="4">
    <source>
        <dbReference type="ARBA" id="ARBA00022448"/>
    </source>
</evidence>
<dbReference type="AlphaFoldDB" id="A0A5N5STI8"/>
<keyword evidence="7" id="KW-0333">Golgi apparatus</keyword>
<keyword evidence="9 12" id="KW-0472">Membrane</keyword>
<reference evidence="15 16" key="1">
    <citation type="journal article" date="2019" name="PLoS Biol.">
        <title>Sex chromosomes control vertical transmission of feminizing Wolbachia symbionts in an isopod.</title>
        <authorList>
            <person name="Becking T."/>
            <person name="Chebbi M.A."/>
            <person name="Giraud I."/>
            <person name="Moumen B."/>
            <person name="Laverre T."/>
            <person name="Caubet Y."/>
            <person name="Peccoud J."/>
            <person name="Gilbert C."/>
            <person name="Cordaux R."/>
        </authorList>
    </citation>
    <scope>NUCLEOTIDE SEQUENCE [LARGE SCALE GENOMIC DNA]</scope>
    <source>
        <strain evidence="15">ANa2</strain>
        <tissue evidence="15">Whole body excluding digestive tract and cuticle</tissue>
    </source>
</reference>